<comment type="caution">
    <text evidence="1">The sequence shown here is derived from an EMBL/GenBank/DDBJ whole genome shotgun (WGS) entry which is preliminary data.</text>
</comment>
<evidence type="ECO:0000313" key="1">
    <source>
        <dbReference type="EMBL" id="KAK0635834.1"/>
    </source>
</evidence>
<sequence length="113" mass="12978">MAKTYNELINGLSPLEDAIKATKDQKEFDGYKEKFEKLKNDFNDAKDSLGPQKETVQSYIDDVQSAIDSWSKHLLGCHPSATITMTRFEEHQKNIKDITDFSEQGQKKHKENV</sequence>
<dbReference type="EMBL" id="JAULSR010000001">
    <property type="protein sequence ID" value="KAK0635834.1"/>
    <property type="molecule type" value="Genomic_DNA"/>
</dbReference>
<reference evidence="1" key="1">
    <citation type="submission" date="2023-06" db="EMBL/GenBank/DDBJ databases">
        <title>Genome-scale phylogeny and comparative genomics of the fungal order Sordariales.</title>
        <authorList>
            <consortium name="Lawrence Berkeley National Laboratory"/>
            <person name="Hensen N."/>
            <person name="Bonometti L."/>
            <person name="Westerberg I."/>
            <person name="Brannstrom I.O."/>
            <person name="Guillou S."/>
            <person name="Cros-Aarteil S."/>
            <person name="Calhoun S."/>
            <person name="Haridas S."/>
            <person name="Kuo A."/>
            <person name="Mondo S."/>
            <person name="Pangilinan J."/>
            <person name="Riley R."/>
            <person name="LaButti K."/>
            <person name="Andreopoulos B."/>
            <person name="Lipzen A."/>
            <person name="Chen C."/>
            <person name="Yanf M."/>
            <person name="Daum C."/>
            <person name="Ng V."/>
            <person name="Clum A."/>
            <person name="Steindorff A."/>
            <person name="Ohm R."/>
            <person name="Martin F."/>
            <person name="Silar P."/>
            <person name="Natvig D."/>
            <person name="Lalanne C."/>
            <person name="Gautier V."/>
            <person name="Ament-velasquez S.L."/>
            <person name="Kruys A."/>
            <person name="Hutchinson M.I."/>
            <person name="Powell A.J."/>
            <person name="Barry K."/>
            <person name="Miller A.N."/>
            <person name="Grigoriev I.V."/>
            <person name="Debuchy R."/>
            <person name="Gladieux P."/>
            <person name="Thoren M.H."/>
            <person name="Johannesson H."/>
        </authorList>
    </citation>
    <scope>NUCLEOTIDE SEQUENCE</scope>
    <source>
        <strain evidence="1">SMH3391-2</strain>
    </source>
</reference>
<accession>A0AA39XKT9</accession>
<evidence type="ECO:0000313" key="2">
    <source>
        <dbReference type="Proteomes" id="UP001174934"/>
    </source>
</evidence>
<dbReference type="AlphaFoldDB" id="A0AA39XKT9"/>
<gene>
    <name evidence="1" type="ORF">B0T17DRAFT_612648</name>
</gene>
<protein>
    <submittedName>
        <fullName evidence="1">Uncharacterized protein</fullName>
    </submittedName>
</protein>
<dbReference type="Proteomes" id="UP001174934">
    <property type="component" value="Unassembled WGS sequence"/>
</dbReference>
<organism evidence="1 2">
    <name type="scientific">Bombardia bombarda</name>
    <dbReference type="NCBI Taxonomy" id="252184"/>
    <lineage>
        <taxon>Eukaryota</taxon>
        <taxon>Fungi</taxon>
        <taxon>Dikarya</taxon>
        <taxon>Ascomycota</taxon>
        <taxon>Pezizomycotina</taxon>
        <taxon>Sordariomycetes</taxon>
        <taxon>Sordariomycetidae</taxon>
        <taxon>Sordariales</taxon>
        <taxon>Lasiosphaeriaceae</taxon>
        <taxon>Bombardia</taxon>
    </lineage>
</organism>
<name>A0AA39XKT9_9PEZI</name>
<keyword evidence="2" id="KW-1185">Reference proteome</keyword>
<proteinExistence type="predicted"/>